<feature type="compositionally biased region" description="Basic and acidic residues" evidence="1">
    <location>
        <begin position="260"/>
        <end position="276"/>
    </location>
</feature>
<feature type="compositionally biased region" description="Acidic residues" evidence="1">
    <location>
        <begin position="229"/>
        <end position="254"/>
    </location>
</feature>
<evidence type="ECO:0000313" key="3">
    <source>
        <dbReference type="EMBL" id="BAF53008.1"/>
    </source>
</evidence>
<evidence type="ECO:0000256" key="1">
    <source>
        <dbReference type="SAM" id="MobiDB-lite"/>
    </source>
</evidence>
<evidence type="ECO:0008006" key="4">
    <source>
        <dbReference type="Google" id="ProtNLM"/>
    </source>
</evidence>
<reference evidence="3" key="1">
    <citation type="journal article" date="2007" name="Microbiology">
        <title>Comparative analysis of the Corynebacterium glutamicum group and complete genome sequence of strain R.</title>
        <authorList>
            <person name="Yukawa H."/>
            <person name="Omumasaba C.A."/>
            <person name="Nonaka H."/>
            <person name="Kos P."/>
            <person name="Okai N."/>
            <person name="Suzuki N."/>
            <person name="Suda M."/>
            <person name="Tsuge Y."/>
            <person name="Watanabe J."/>
            <person name="Ikeda Y."/>
            <person name="Vertes A.A."/>
            <person name="Inui M."/>
        </authorList>
    </citation>
    <scope>NUCLEOTIDE SEQUENCE</scope>
    <source>
        <strain evidence="3">R</strain>
    </source>
</reference>
<feature type="compositionally biased region" description="Acidic residues" evidence="1">
    <location>
        <begin position="180"/>
        <end position="195"/>
    </location>
</feature>
<feature type="region of interest" description="Disordered" evidence="1">
    <location>
        <begin position="177"/>
        <end position="276"/>
    </location>
</feature>
<gene>
    <name evidence="3" type="ordered locus">cgR_0047</name>
</gene>
<feature type="region of interest" description="Disordered" evidence="1">
    <location>
        <begin position="89"/>
        <end position="129"/>
    </location>
</feature>
<organism evidence="3">
    <name type="scientific">Corynebacterium glutamicum (strain R)</name>
    <dbReference type="NCBI Taxonomy" id="340322"/>
    <lineage>
        <taxon>Bacteria</taxon>
        <taxon>Bacillati</taxon>
        <taxon>Actinomycetota</taxon>
        <taxon>Actinomycetes</taxon>
        <taxon>Mycobacteriales</taxon>
        <taxon>Corynebacteriaceae</taxon>
        <taxon>Corynebacterium</taxon>
    </lineage>
</organism>
<dbReference type="KEGG" id="cgt:cgR_0047"/>
<sequence>MNMSTIGNLKLVVDGARKAYGTYADYRDRKVSETYEALSHAAGEYAPKAEQAVETARESAKEFYAESRDKAGNVTKAARARLEKALAEAEKQGTSALKDTRESGKKLNRKARRKADKAAKAARKATEKKESHWVRNLSLAALATSGIVAVAYAFLNKTKKETPGTQPPRVEVQLKKAVEQDEPEVVAEAAVEEPELVYSTESPETTEAPAEATETPAETTEEEAKTEAELEAEFEAELEAEADAEQEAAEEAEAEAIQAEFDKKNAPQRTQSEKKK</sequence>
<protein>
    <recommendedName>
        <fullName evidence="4">Late embryogenesis abundant protein</fullName>
    </recommendedName>
</protein>
<feature type="compositionally biased region" description="Basic and acidic residues" evidence="1">
    <location>
        <begin position="116"/>
        <end position="129"/>
    </location>
</feature>
<keyword evidence="2" id="KW-0472">Membrane</keyword>
<keyword evidence="2" id="KW-1133">Transmembrane helix</keyword>
<feature type="transmembrane region" description="Helical" evidence="2">
    <location>
        <begin position="133"/>
        <end position="155"/>
    </location>
</feature>
<proteinExistence type="predicted"/>
<dbReference type="AlphaFoldDB" id="A0AB72V6M3"/>
<feature type="compositionally biased region" description="Low complexity" evidence="1">
    <location>
        <begin position="200"/>
        <end position="218"/>
    </location>
</feature>
<evidence type="ECO:0000256" key="2">
    <source>
        <dbReference type="SAM" id="Phobius"/>
    </source>
</evidence>
<feature type="compositionally biased region" description="Basic residues" evidence="1">
    <location>
        <begin position="106"/>
        <end position="115"/>
    </location>
</feature>
<dbReference type="Proteomes" id="UP000006698">
    <property type="component" value="Chromosome"/>
</dbReference>
<keyword evidence="2" id="KW-0812">Transmembrane</keyword>
<accession>A0AB72V6M3</accession>
<name>A0AB72V6M3_CORGB</name>
<dbReference type="EMBL" id="AP009044">
    <property type="protein sequence ID" value="BAF53008.1"/>
    <property type="molecule type" value="Genomic_DNA"/>
</dbReference>